<name>A0A2R5EU96_9BACL</name>
<dbReference type="HAMAP" id="MF_01401">
    <property type="entry name" value="MsrA"/>
    <property type="match status" value="1"/>
</dbReference>
<comment type="catalytic activity">
    <reaction evidence="3 5">
        <text>L-methionyl-[protein] + [thioredoxin]-disulfide + H2O = L-methionyl-(S)-S-oxide-[protein] + [thioredoxin]-dithiol</text>
        <dbReference type="Rhea" id="RHEA:14217"/>
        <dbReference type="Rhea" id="RHEA-COMP:10698"/>
        <dbReference type="Rhea" id="RHEA-COMP:10700"/>
        <dbReference type="Rhea" id="RHEA-COMP:12313"/>
        <dbReference type="Rhea" id="RHEA-COMP:12315"/>
        <dbReference type="ChEBI" id="CHEBI:15377"/>
        <dbReference type="ChEBI" id="CHEBI:16044"/>
        <dbReference type="ChEBI" id="CHEBI:29950"/>
        <dbReference type="ChEBI" id="CHEBI:44120"/>
        <dbReference type="ChEBI" id="CHEBI:50058"/>
        <dbReference type="EC" id="1.8.4.11"/>
    </reaction>
</comment>
<evidence type="ECO:0000256" key="4">
    <source>
        <dbReference type="ARBA" id="ARBA00048782"/>
    </source>
</evidence>
<evidence type="ECO:0000256" key="3">
    <source>
        <dbReference type="ARBA" id="ARBA00047806"/>
    </source>
</evidence>
<organism evidence="7 8">
    <name type="scientific">Paenibacillus agaridevorans</name>
    <dbReference type="NCBI Taxonomy" id="171404"/>
    <lineage>
        <taxon>Bacteria</taxon>
        <taxon>Bacillati</taxon>
        <taxon>Bacillota</taxon>
        <taxon>Bacilli</taxon>
        <taxon>Bacillales</taxon>
        <taxon>Paenibacillaceae</taxon>
        <taxon>Paenibacillus</taxon>
    </lineage>
</organism>
<dbReference type="InterPro" id="IPR036509">
    <property type="entry name" value="Met_Sox_Rdtase_MsrA_sf"/>
</dbReference>
<dbReference type="Proteomes" id="UP000245202">
    <property type="component" value="Unassembled WGS sequence"/>
</dbReference>
<evidence type="ECO:0000259" key="6">
    <source>
        <dbReference type="Pfam" id="PF01625"/>
    </source>
</evidence>
<dbReference type="EMBL" id="BDQX01000208">
    <property type="protein sequence ID" value="GBG09249.1"/>
    <property type="molecule type" value="Genomic_DNA"/>
</dbReference>
<dbReference type="PANTHER" id="PTHR43774">
    <property type="entry name" value="PEPTIDE METHIONINE SULFOXIDE REDUCTASE"/>
    <property type="match status" value="1"/>
</dbReference>
<comment type="catalytic activity">
    <reaction evidence="4 5">
        <text>[thioredoxin]-disulfide + L-methionine + H2O = L-methionine (S)-S-oxide + [thioredoxin]-dithiol</text>
        <dbReference type="Rhea" id="RHEA:19993"/>
        <dbReference type="Rhea" id="RHEA-COMP:10698"/>
        <dbReference type="Rhea" id="RHEA-COMP:10700"/>
        <dbReference type="ChEBI" id="CHEBI:15377"/>
        <dbReference type="ChEBI" id="CHEBI:29950"/>
        <dbReference type="ChEBI" id="CHEBI:50058"/>
        <dbReference type="ChEBI" id="CHEBI:57844"/>
        <dbReference type="ChEBI" id="CHEBI:58772"/>
        <dbReference type="EC" id="1.8.4.11"/>
    </reaction>
</comment>
<feature type="domain" description="Peptide methionine sulphoxide reductase MsrA" evidence="6">
    <location>
        <begin position="22"/>
        <end position="159"/>
    </location>
</feature>
<dbReference type="AlphaFoldDB" id="A0A2R5EU96"/>
<dbReference type="InterPro" id="IPR002569">
    <property type="entry name" value="Met_Sox_Rdtase_MsrA_dom"/>
</dbReference>
<dbReference type="Gene3D" id="3.30.1060.10">
    <property type="entry name" value="Peptide methionine sulphoxide reductase MsrA"/>
    <property type="match status" value="1"/>
</dbReference>
<dbReference type="GO" id="GO:0008113">
    <property type="term" value="F:peptide-methionine (S)-S-oxide reductase activity"/>
    <property type="evidence" value="ECO:0007669"/>
    <property type="project" value="UniProtKB-UniRule"/>
</dbReference>
<dbReference type="PANTHER" id="PTHR43774:SF1">
    <property type="entry name" value="PEPTIDE METHIONINE SULFOXIDE REDUCTASE MSRA 2"/>
    <property type="match status" value="1"/>
</dbReference>
<evidence type="ECO:0000256" key="2">
    <source>
        <dbReference type="ARBA" id="ARBA00023002"/>
    </source>
</evidence>
<keyword evidence="8" id="KW-1185">Reference proteome</keyword>
<dbReference type="EC" id="1.8.4.11" evidence="5"/>
<evidence type="ECO:0000313" key="8">
    <source>
        <dbReference type="Proteomes" id="UP000245202"/>
    </source>
</evidence>
<evidence type="ECO:0000256" key="5">
    <source>
        <dbReference type="HAMAP-Rule" id="MF_01401"/>
    </source>
</evidence>
<keyword evidence="2 5" id="KW-0560">Oxidoreductase</keyword>
<dbReference type="GO" id="GO:0033744">
    <property type="term" value="F:L-methionine:thioredoxin-disulfide S-oxidoreductase activity"/>
    <property type="evidence" value="ECO:0007669"/>
    <property type="project" value="RHEA"/>
</dbReference>
<evidence type="ECO:0000313" key="7">
    <source>
        <dbReference type="EMBL" id="GBG09249.1"/>
    </source>
</evidence>
<proteinExistence type="inferred from homology"/>
<comment type="similarity">
    <text evidence="1 5">Belongs to the MsrA Met sulfoxide reductase family.</text>
</comment>
<feature type="active site" evidence="5">
    <location>
        <position position="29"/>
    </location>
</feature>
<evidence type="ECO:0000256" key="1">
    <source>
        <dbReference type="ARBA" id="ARBA00005591"/>
    </source>
</evidence>
<accession>A0A2R5EU96</accession>
<gene>
    <name evidence="5" type="primary">msrA</name>
    <name evidence="7" type="ORF">PAT3040_03890</name>
</gene>
<comment type="caution">
    <text evidence="7">The sequence shown here is derived from an EMBL/GenBank/DDBJ whole genome shotgun (WGS) entry which is preliminary data.</text>
</comment>
<sequence>MPDNKPLTLPMRSHGDAGRLHTATFGMGCFWSPEALFGALPGVVRIRVGYAGGSSPSPTYRELGNHTETVQLLFDKALITFEDIIRTFWSNHTPLNINGYKGRQYQSLLFYHDADQKASIDAELEQREKAGLGRPDTEVAPFAGFYLAEDRHQKYYVKRFSSAVSEMESLYPSENTEAWTGTTIAARLNGIAKGYLNMGQLRSELESWELEDEERVRLVTKLFQIRW</sequence>
<comment type="function">
    <text evidence="5">Has an important function as a repair enzyme for proteins that have been inactivated by oxidation. Catalyzes the reversible oxidation-reduction of methionine sulfoxide in proteins to methionine.</text>
</comment>
<dbReference type="SUPFAM" id="SSF55068">
    <property type="entry name" value="Peptide methionine sulfoxide reductase"/>
    <property type="match status" value="1"/>
</dbReference>
<dbReference type="Pfam" id="PF01625">
    <property type="entry name" value="PMSR"/>
    <property type="match status" value="1"/>
</dbReference>
<reference evidence="7 8" key="1">
    <citation type="submission" date="2017-08" db="EMBL/GenBank/DDBJ databases">
        <title>Substantial Increase in Enzyme Production by Combined Drug-Resistance Mutations in Paenibacillus agaridevorans.</title>
        <authorList>
            <person name="Tanaka Y."/>
            <person name="Funane K."/>
            <person name="Hosaka T."/>
            <person name="Shiwa Y."/>
            <person name="Fujita N."/>
            <person name="Miyazaki T."/>
            <person name="Yoshikawa H."/>
            <person name="Murakami K."/>
            <person name="Kasahara K."/>
            <person name="Inaoka T."/>
            <person name="Hiraga Y."/>
            <person name="Ochi K."/>
        </authorList>
    </citation>
    <scope>NUCLEOTIDE SEQUENCE [LARGE SCALE GENOMIC DNA]</scope>
    <source>
        <strain evidence="7 8">T-3040</strain>
    </source>
</reference>
<protein>
    <recommendedName>
        <fullName evidence="5">Peptide methionine sulfoxide reductase MsrA</fullName>
        <shortName evidence="5">Protein-methionine-S-oxide reductase</shortName>
        <ecNumber evidence="5">1.8.4.11</ecNumber>
    </recommendedName>
    <alternativeName>
        <fullName evidence="5">Peptide-methionine (S)-S-oxide reductase</fullName>
        <shortName evidence="5">Peptide Met(O) reductase</shortName>
    </alternativeName>
</protein>